<dbReference type="STRING" id="270498.CHK_2465"/>
<feature type="transmembrane region" description="Helical" evidence="1">
    <location>
        <begin position="166"/>
        <end position="181"/>
    </location>
</feature>
<proteinExistence type="predicted"/>
<feature type="transmembrane region" description="Helical" evidence="1">
    <location>
        <begin position="371"/>
        <end position="390"/>
    </location>
</feature>
<comment type="caution">
    <text evidence="2">The sequence shown here is derived from an EMBL/GenBank/DDBJ whole genome shotgun (WGS) entry which is preliminary data.</text>
</comment>
<keyword evidence="1" id="KW-0812">Transmembrane</keyword>
<feature type="transmembrane region" description="Helical" evidence="1">
    <location>
        <begin position="422"/>
        <end position="441"/>
    </location>
</feature>
<evidence type="ECO:0000313" key="3">
    <source>
        <dbReference type="Proteomes" id="UP000034076"/>
    </source>
</evidence>
<evidence type="ECO:0000256" key="1">
    <source>
        <dbReference type="SAM" id="Phobius"/>
    </source>
</evidence>
<organism evidence="2 3">
    <name type="scientific">Christensenella hongkongensis</name>
    <dbReference type="NCBI Taxonomy" id="270498"/>
    <lineage>
        <taxon>Bacteria</taxon>
        <taxon>Bacillati</taxon>
        <taxon>Bacillota</taxon>
        <taxon>Clostridia</taxon>
        <taxon>Christensenellales</taxon>
        <taxon>Christensenellaceae</taxon>
        <taxon>Christensenella</taxon>
    </lineage>
</organism>
<protein>
    <submittedName>
        <fullName evidence="2">Uncharacterized protein</fullName>
    </submittedName>
</protein>
<dbReference type="EMBL" id="LAYJ01000112">
    <property type="protein sequence ID" value="KKI50402.1"/>
    <property type="molecule type" value="Genomic_DNA"/>
</dbReference>
<keyword evidence="1" id="KW-0472">Membrane</keyword>
<evidence type="ECO:0000313" key="2">
    <source>
        <dbReference type="EMBL" id="KKI50402.1"/>
    </source>
</evidence>
<feature type="transmembrane region" description="Helical" evidence="1">
    <location>
        <begin position="85"/>
        <end position="105"/>
    </location>
</feature>
<feature type="transmembrane region" description="Helical" evidence="1">
    <location>
        <begin position="302"/>
        <end position="321"/>
    </location>
</feature>
<feature type="transmembrane region" description="Helical" evidence="1">
    <location>
        <begin position="268"/>
        <end position="290"/>
    </location>
</feature>
<name>A0A0M2NIY6_9FIRM</name>
<feature type="transmembrane region" description="Helical" evidence="1">
    <location>
        <begin position="448"/>
        <end position="466"/>
    </location>
</feature>
<feature type="transmembrane region" description="Helical" evidence="1">
    <location>
        <begin position="215"/>
        <end position="232"/>
    </location>
</feature>
<accession>A0A0M2NIY6</accession>
<feature type="transmembrane region" description="Helical" evidence="1">
    <location>
        <begin position="117"/>
        <end position="139"/>
    </location>
</feature>
<keyword evidence="1" id="KW-1133">Transmembrane helix</keyword>
<reference evidence="2 3" key="1">
    <citation type="submission" date="2015-04" db="EMBL/GenBank/DDBJ databases">
        <title>Draft genome sequence of bacteremic isolate Catabacter hongkongensis type strain HKU16T.</title>
        <authorList>
            <person name="Lau S.K."/>
            <person name="Teng J.L."/>
            <person name="Huang Y."/>
            <person name="Curreem S.O."/>
            <person name="Tsui S.K."/>
            <person name="Woo P.C."/>
        </authorList>
    </citation>
    <scope>NUCLEOTIDE SEQUENCE [LARGE SCALE GENOMIC DNA]</scope>
    <source>
        <strain evidence="2 3">HKU16</strain>
    </source>
</reference>
<sequence length="856" mass="98055">MIRIQHLKISHKKDFILCIVFPLVLFSLCTFLQWNRFLPEFLGDELAYILPAKTMATGASYSFSGYWGSSLIYVPVSFFISDPVALYRSMLFIQTIMIVLNFFVLKTIINRFFGLRKTLCSIIAFIASFYPSIMFYSIYVMSETTLLLFFNLTILFMYNLFTKNKIIDAVLLGLCSVYLYFIHSRALPLTGTVCLILLFYFIFHKTNGKFSFKANSKFLLPILIIGILYFTLGNQKTSGSNGGLFEQFFTKLEMLIPAHYLANLSGSWIYLFLGSFGIAICGIIFSIIYLWKNRNRQHTSIFYVLLFACVGYLLFLLVMLLSFSNYNMDYSRLDHVFYGRYTEFIFPLFICIGLAQLFKKDSSEYFPRKKVYIASILFFALCFIALYIFGGNIASLTVNNINNVSAISTFVQYIYTIPREPLYLITFLIGSGIFSIFFFLPTLKKNNIGLYIFIILFCGISFWRIYSCAKPRMQSGGFEEKQYSVAVDAKEYNHMNIGEYFSANIDQKTYSENIIPITSSIYLYNVDMFHVNEFSNDFTISEYVPFTSKRSDIKQTDYWISSSNLLNVLPLFGNTIQPFEWYYPINLYYLPYTNNNFVEIKGLNEDNQMIGSTAEFTNLSYKNDSSYFVLDTKFSSGSEIIPQINVNGESLRFDQKIDYLYYYDLDDITTIDNVTISIPPSAGETIFFVNTFYTTDEITAPLYTDYNLYQLGTSLSFTFPGYEIREYAPNGWLPYTGLSTPQDWGTWVNGDKASFMFSFNEKDVASDLVLDIDYVPYLSDTCSEQIYEIYVNGRLLHTASAKSSEVSHMSVLIPSELLGCRSAQVTIKNPTAQTISGAEGFTTGIGLINLSISAAK</sequence>
<gene>
    <name evidence="2" type="ORF">CHK_2465</name>
</gene>
<dbReference type="AlphaFoldDB" id="A0A0M2NIY6"/>
<feature type="transmembrane region" description="Helical" evidence="1">
    <location>
        <begin position="15"/>
        <end position="34"/>
    </location>
</feature>
<dbReference type="Proteomes" id="UP000034076">
    <property type="component" value="Unassembled WGS sequence"/>
</dbReference>
<keyword evidence="3" id="KW-1185">Reference proteome</keyword>
<feature type="transmembrane region" description="Helical" evidence="1">
    <location>
        <begin position="145"/>
        <end position="161"/>
    </location>
</feature>
<feature type="transmembrane region" description="Helical" evidence="1">
    <location>
        <begin position="341"/>
        <end position="359"/>
    </location>
</feature>
<feature type="transmembrane region" description="Helical" evidence="1">
    <location>
        <begin position="187"/>
        <end position="203"/>
    </location>
</feature>